<comment type="caution">
    <text evidence="3">The sequence shown here is derived from an EMBL/GenBank/DDBJ whole genome shotgun (WGS) entry which is preliminary data.</text>
</comment>
<gene>
    <name evidence="3" type="ORF">D6D21_08963</name>
</gene>
<organism evidence="3 4">
    <name type="scientific">Aureobasidium pullulans</name>
    <name type="common">Black yeast</name>
    <name type="synonym">Pullularia pullulans</name>
    <dbReference type="NCBI Taxonomy" id="5580"/>
    <lineage>
        <taxon>Eukaryota</taxon>
        <taxon>Fungi</taxon>
        <taxon>Dikarya</taxon>
        <taxon>Ascomycota</taxon>
        <taxon>Pezizomycotina</taxon>
        <taxon>Dothideomycetes</taxon>
        <taxon>Dothideomycetidae</taxon>
        <taxon>Dothideales</taxon>
        <taxon>Saccotheciaceae</taxon>
        <taxon>Aureobasidium</taxon>
    </lineage>
</organism>
<evidence type="ECO:0000313" key="4">
    <source>
        <dbReference type="Proteomes" id="UP000309076"/>
    </source>
</evidence>
<dbReference type="EMBL" id="QZAM01000263">
    <property type="protein sequence ID" value="THW35876.1"/>
    <property type="molecule type" value="Genomic_DNA"/>
</dbReference>
<feature type="domain" description="F-box" evidence="2">
    <location>
        <begin position="217"/>
        <end position="261"/>
    </location>
</feature>
<dbReference type="PROSITE" id="PS50181">
    <property type="entry name" value="FBOX"/>
    <property type="match status" value="1"/>
</dbReference>
<sequence length="401" mass="45450">MCRICLEDHAQLLTLNLFNDTMRKYSGLLLGHPNKQEVRPDAFNTYEYGSRIHAPRIPLYGGQNEVAQSDSFLSVTKVCKLKRGQKAIRSDVNQGPGHQAQAVQDLRQLSSASESGSELVSNPSQPLRWLPRSATTAGSCGTIVYKTSTMRALFLDFFRRALNSDSSNFDAMSSNPFNRIPIKARFTSGPRPCQFLQLEARAKLLSPNEEQETTLRPFPVLDLPHELIKMIMIHVDDSSIIDIRSTCTLLKDETGYRFRALYFTNIEIKMSKKSLQVIAIRSKCTLSKVETEDRLRALYSTDHKQHSILATCREMRDDALLLFWAKTILNSDNEVALKGFVSPPWNPNLPRSQYSPEKTQHCTKPMKSSDKGPENCSTSHDDDVYHRVPHQRSFRELEAAV</sequence>
<dbReference type="Proteomes" id="UP000309076">
    <property type="component" value="Unassembled WGS sequence"/>
</dbReference>
<dbReference type="InterPro" id="IPR001810">
    <property type="entry name" value="F-box_dom"/>
</dbReference>
<feature type="region of interest" description="Disordered" evidence="1">
    <location>
        <begin position="348"/>
        <end position="401"/>
    </location>
</feature>
<feature type="compositionally biased region" description="Basic and acidic residues" evidence="1">
    <location>
        <begin position="367"/>
        <end position="386"/>
    </location>
</feature>
<accession>A0AB74IMM4</accession>
<evidence type="ECO:0000313" key="3">
    <source>
        <dbReference type="EMBL" id="THW35876.1"/>
    </source>
</evidence>
<name>A0AB74IMM4_AURPU</name>
<evidence type="ECO:0000256" key="1">
    <source>
        <dbReference type="SAM" id="MobiDB-lite"/>
    </source>
</evidence>
<dbReference type="AlphaFoldDB" id="A0AB74IMM4"/>
<reference evidence="3 4" key="1">
    <citation type="submission" date="2018-10" db="EMBL/GenBank/DDBJ databases">
        <title>Fifty Aureobasidium pullulans genomes reveal a recombining polyextremotolerant generalist.</title>
        <authorList>
            <person name="Gostincar C."/>
            <person name="Turk M."/>
            <person name="Zajc J."/>
            <person name="Gunde-Cimerman N."/>
        </authorList>
    </citation>
    <scope>NUCLEOTIDE SEQUENCE [LARGE SCALE GENOMIC DNA]</scope>
    <source>
        <strain evidence="3 4">EXF-10796</strain>
    </source>
</reference>
<evidence type="ECO:0000259" key="2">
    <source>
        <dbReference type="PROSITE" id="PS50181"/>
    </source>
</evidence>
<proteinExistence type="predicted"/>
<protein>
    <recommendedName>
        <fullName evidence="2">F-box domain-containing protein</fullName>
    </recommendedName>
</protein>